<dbReference type="Gene3D" id="3.40.50.300">
    <property type="entry name" value="P-loop containing nucleotide triphosphate hydrolases"/>
    <property type="match status" value="1"/>
</dbReference>
<reference evidence="4" key="1">
    <citation type="submission" date="2017-04" db="EMBL/GenBank/DDBJ databases">
        <authorList>
            <person name="Criscuolo A."/>
        </authorList>
    </citation>
    <scope>NUCLEOTIDE SEQUENCE [LARGE SCALE GENOMIC DNA]</scope>
</reference>
<dbReference type="EMBL" id="FWZD01000058">
    <property type="protein sequence ID" value="SME23378.1"/>
    <property type="molecule type" value="Genomic_DNA"/>
</dbReference>
<dbReference type="InterPro" id="IPR027417">
    <property type="entry name" value="P-loop_NTPase"/>
</dbReference>
<dbReference type="PANTHER" id="PTHR43681">
    <property type="entry name" value="TRANSMEMBRANE GTPASE FZO"/>
    <property type="match status" value="1"/>
</dbReference>
<dbReference type="InterPro" id="IPR045063">
    <property type="entry name" value="Dynamin_N"/>
</dbReference>
<sequence length="595" mass="67653">MMNYTAEKELLRGKIGKLKGKLVELMPASSQLKVLEEIEEDLIQDYYTIMVVGEFKHGKSTFVNALLGKDIMPRDVTPTTATINAVFHSENPEMQILKVDGQVEKRDLTVDELNQYTASADFNAEEIKYLKLFMDAPLLKNRVVLIDTPGVNDLNQQRSDITFEFLPRADVIIFMTSMDAAMKKTEKIFIQEFLLKNGLDKIVFAANFMDRIDEEELDDTIDYINRRIQNILDGEKATLFPISAREALEGKLHGDESLLRYSGVPEIEAEIVKRIESGSRSMEKLERFHWRLKASAEAVRIEIETAKGLSSESLESLEAQLAAVASWFSNQDVWRGQLQNYLNDRHNEIKYMVRKSVQHFGNNVREDIENRIHLYHGADVKNLVESQIPIAVKSQFNSWVNQYSDYVHELLRKMQVEVIKGLTIAFKENVHIQAVKGANIQSVDSIPILSARTGNANVKAGLVLGGASTLAILLGGPFFLPIVGMAGLPFLSQKLAEKQLEDIKPELITATGRQISQLVDNFEEQINHYVQRTKEQIEEESLEEFSRLLRSYEVILKDEINNKQKEATFIKAYHSKLTDLDELIKTELMEGEKAL</sequence>
<keyword evidence="1" id="KW-1133">Transmembrane helix</keyword>
<dbReference type="SUPFAM" id="SSF52540">
    <property type="entry name" value="P-loop containing nucleoside triphosphate hydrolases"/>
    <property type="match status" value="1"/>
</dbReference>
<dbReference type="PANTHER" id="PTHR43681:SF1">
    <property type="entry name" value="SARCALUMENIN"/>
    <property type="match status" value="1"/>
</dbReference>
<evidence type="ECO:0000259" key="2">
    <source>
        <dbReference type="Pfam" id="PF00350"/>
    </source>
</evidence>
<gene>
    <name evidence="3" type="ORF">BACERE00185_03566</name>
</gene>
<dbReference type="Proteomes" id="UP000194439">
    <property type="component" value="Unassembled WGS sequence"/>
</dbReference>
<name>A0A1Y6A378_9BACI</name>
<keyword evidence="3" id="KW-0378">Hydrolase</keyword>
<dbReference type="InterPro" id="IPR051943">
    <property type="entry name" value="TRAFAC_Dynamin-like_GTPase"/>
</dbReference>
<dbReference type="GO" id="GO:0016787">
    <property type="term" value="F:hydrolase activity"/>
    <property type="evidence" value="ECO:0007669"/>
    <property type="project" value="UniProtKB-KW"/>
</dbReference>
<dbReference type="AlphaFoldDB" id="A0A1Y6A378"/>
<dbReference type="Pfam" id="PF00350">
    <property type="entry name" value="Dynamin_N"/>
    <property type="match status" value="1"/>
</dbReference>
<proteinExistence type="predicted"/>
<evidence type="ECO:0000313" key="4">
    <source>
        <dbReference type="Proteomes" id="UP000194439"/>
    </source>
</evidence>
<keyword evidence="1" id="KW-0472">Membrane</keyword>
<feature type="transmembrane region" description="Helical" evidence="1">
    <location>
        <begin position="462"/>
        <end position="491"/>
    </location>
</feature>
<evidence type="ECO:0000313" key="3">
    <source>
        <dbReference type="EMBL" id="SME23378.1"/>
    </source>
</evidence>
<evidence type="ECO:0000256" key="1">
    <source>
        <dbReference type="SAM" id="Phobius"/>
    </source>
</evidence>
<dbReference type="EC" id="3.6.5.5" evidence="3"/>
<dbReference type="CDD" id="cd09912">
    <property type="entry name" value="DLP_2"/>
    <property type="match status" value="1"/>
</dbReference>
<organism evidence="3 4">
    <name type="scientific">Bacillus mobilis</name>
    <dbReference type="NCBI Taxonomy" id="2026190"/>
    <lineage>
        <taxon>Bacteria</taxon>
        <taxon>Bacillati</taxon>
        <taxon>Bacillota</taxon>
        <taxon>Bacilli</taxon>
        <taxon>Bacillales</taxon>
        <taxon>Bacillaceae</taxon>
        <taxon>Bacillus</taxon>
        <taxon>Bacillus cereus group</taxon>
    </lineage>
</organism>
<protein>
    <submittedName>
        <fullName evidence="3">Bacterial dynamin-like protein</fullName>
        <ecNumber evidence="3">3.6.5.5</ecNumber>
    </submittedName>
</protein>
<feature type="domain" description="Dynamin N-terminal" evidence="2">
    <location>
        <begin position="49"/>
        <end position="203"/>
    </location>
</feature>
<accession>A0A1Y6A378</accession>
<keyword evidence="1" id="KW-0812">Transmembrane</keyword>